<proteinExistence type="predicted"/>
<dbReference type="PANTHER" id="PTHR46409">
    <property type="entry name" value="HTH PSQ-TYPE DOMAIN-CONTAINING PROTEIN"/>
    <property type="match status" value="1"/>
</dbReference>
<dbReference type="AlphaFoldDB" id="A0A6G0VQQ1"/>
<accession>A0A6G0VQQ1</accession>
<sequence>MVNHKEGTKYYRQIITEEHISLIQEPGSKYIGHTTPTNGSALQIKNSIINFLETNNIVTSEIVAIGCDGTVVNTGFKTGVIRQIEKHLKKPLQWLICQLHANELPLRHLFQHLDGKTSGPNGFSGSLGKQLEICHKLPIVEFARIESNLPYLKNEVELSTDQKYLYEMCLSISNGNCSIDLSRRNPGKQAHSRWLTTANRILRLYISMQSPTENIKILAEFILKVYGPMWFYIKMNPSCTSGSKHLWKTIQFSRYLPDSLKQIIDPVIKRNAYFGSIENILICMLFDDREDIRKLAVTKIIEARKNNEEGTIRCFQIPLLNFNANDYFELINWENNQVTEPPITSKIDQEILKQIIGGRNKENYFDIFNFPCHTQAVERSVKLVTEASAAVCGQTRRDGFIRSRIESRRIMPQFYSKKDFRLN</sequence>
<comment type="caution">
    <text evidence="1">The sequence shown here is derived from an EMBL/GenBank/DDBJ whole genome shotgun (WGS) entry which is preliminary data.</text>
</comment>
<name>A0A6G0VQQ1_APHCR</name>
<gene>
    <name evidence="1" type="ORF">FWK35_00035610</name>
</gene>
<dbReference type="PANTHER" id="PTHR46409:SF1">
    <property type="entry name" value="HTH PSQ-TYPE DOMAIN-CONTAINING PROTEIN"/>
    <property type="match status" value="1"/>
</dbReference>
<protein>
    <recommendedName>
        <fullName evidence="3">DUF4371 domain-containing protein</fullName>
    </recommendedName>
</protein>
<evidence type="ECO:0000313" key="2">
    <source>
        <dbReference type="Proteomes" id="UP000478052"/>
    </source>
</evidence>
<keyword evidence="2" id="KW-1185">Reference proteome</keyword>
<organism evidence="1 2">
    <name type="scientific">Aphis craccivora</name>
    <name type="common">Cowpea aphid</name>
    <dbReference type="NCBI Taxonomy" id="307492"/>
    <lineage>
        <taxon>Eukaryota</taxon>
        <taxon>Metazoa</taxon>
        <taxon>Ecdysozoa</taxon>
        <taxon>Arthropoda</taxon>
        <taxon>Hexapoda</taxon>
        <taxon>Insecta</taxon>
        <taxon>Pterygota</taxon>
        <taxon>Neoptera</taxon>
        <taxon>Paraneoptera</taxon>
        <taxon>Hemiptera</taxon>
        <taxon>Sternorrhyncha</taxon>
        <taxon>Aphidomorpha</taxon>
        <taxon>Aphidoidea</taxon>
        <taxon>Aphididae</taxon>
        <taxon>Aphidini</taxon>
        <taxon>Aphis</taxon>
        <taxon>Aphis</taxon>
    </lineage>
</organism>
<dbReference type="EMBL" id="VUJU01013158">
    <property type="protein sequence ID" value="KAF0705713.1"/>
    <property type="molecule type" value="Genomic_DNA"/>
</dbReference>
<reference evidence="1 2" key="1">
    <citation type="submission" date="2019-08" db="EMBL/GenBank/DDBJ databases">
        <title>Whole genome of Aphis craccivora.</title>
        <authorList>
            <person name="Voronova N.V."/>
            <person name="Shulinski R.S."/>
            <person name="Bandarenka Y.V."/>
            <person name="Zhorov D.G."/>
            <person name="Warner D."/>
        </authorList>
    </citation>
    <scope>NUCLEOTIDE SEQUENCE [LARGE SCALE GENOMIC DNA]</scope>
    <source>
        <strain evidence="1">180601</strain>
        <tissue evidence="1">Whole Body</tissue>
    </source>
</reference>
<dbReference type="OrthoDB" id="6621583at2759"/>
<dbReference type="Proteomes" id="UP000478052">
    <property type="component" value="Unassembled WGS sequence"/>
</dbReference>
<evidence type="ECO:0000313" key="1">
    <source>
        <dbReference type="EMBL" id="KAF0705713.1"/>
    </source>
</evidence>
<evidence type="ECO:0008006" key="3">
    <source>
        <dbReference type="Google" id="ProtNLM"/>
    </source>
</evidence>